<comment type="caution">
    <text evidence="2">The sequence shown here is derived from an EMBL/GenBank/DDBJ whole genome shotgun (WGS) entry which is preliminary data.</text>
</comment>
<evidence type="ECO:0008006" key="4">
    <source>
        <dbReference type="Google" id="ProtNLM"/>
    </source>
</evidence>
<evidence type="ECO:0000313" key="2">
    <source>
        <dbReference type="EMBL" id="GLQ35638.1"/>
    </source>
</evidence>
<sequence length="291" mass="33497">MRRFFIITALFGVCLFWAGAAVAEKPKVTAMMWGGLKYPNSLSPTDEGNIGSDATFRLEVDFGWRWGRGRLVPFLTTFTQSDSAGYAYNAKQKIGLGLALKYKIKQRHNLSFSVKYETDYRYRTFEFTEGASAAIGYDFYRRWQGEQRRATTLAIWSNARYPGSVASNDRDNLIVQGQAKLTRSMSLGNSAFSAGVFTRVGLFWDSKKQAINNKKQPFNNKAQFDLGLELKRKVAKFDVSLYAMHRTDHRSVLNEHYNGVVVGMSFFRRFEDFGQKRAKEKRRAWWRRKKG</sequence>
<organism evidence="2 3">
    <name type="scientific">Amylibacter marinus</name>
    <dbReference type="NCBI Taxonomy" id="1475483"/>
    <lineage>
        <taxon>Bacteria</taxon>
        <taxon>Pseudomonadati</taxon>
        <taxon>Pseudomonadota</taxon>
        <taxon>Alphaproteobacteria</taxon>
        <taxon>Rhodobacterales</taxon>
        <taxon>Paracoccaceae</taxon>
        <taxon>Amylibacter</taxon>
    </lineage>
</organism>
<feature type="signal peptide" evidence="1">
    <location>
        <begin position="1"/>
        <end position="23"/>
    </location>
</feature>
<name>A0ABQ5VX19_9RHOB</name>
<dbReference type="EMBL" id="BSNN01000004">
    <property type="protein sequence ID" value="GLQ35638.1"/>
    <property type="molecule type" value="Genomic_DNA"/>
</dbReference>
<keyword evidence="3" id="KW-1185">Reference proteome</keyword>
<evidence type="ECO:0000256" key="1">
    <source>
        <dbReference type="SAM" id="SignalP"/>
    </source>
</evidence>
<evidence type="ECO:0000313" key="3">
    <source>
        <dbReference type="Proteomes" id="UP001156694"/>
    </source>
</evidence>
<feature type="chain" id="PRO_5046380310" description="DUF2490 domain-containing protein" evidence="1">
    <location>
        <begin position="24"/>
        <end position="291"/>
    </location>
</feature>
<keyword evidence="1" id="KW-0732">Signal</keyword>
<proteinExistence type="predicted"/>
<accession>A0ABQ5VX19</accession>
<protein>
    <recommendedName>
        <fullName evidence="4">DUF2490 domain-containing protein</fullName>
    </recommendedName>
</protein>
<gene>
    <name evidence="2" type="ORF">GCM10007939_19210</name>
</gene>
<reference evidence="3" key="1">
    <citation type="journal article" date="2019" name="Int. J. Syst. Evol. Microbiol.">
        <title>The Global Catalogue of Microorganisms (GCM) 10K type strain sequencing project: providing services to taxonomists for standard genome sequencing and annotation.</title>
        <authorList>
            <consortium name="The Broad Institute Genomics Platform"/>
            <consortium name="The Broad Institute Genome Sequencing Center for Infectious Disease"/>
            <person name="Wu L."/>
            <person name="Ma J."/>
        </authorList>
    </citation>
    <scope>NUCLEOTIDE SEQUENCE [LARGE SCALE GENOMIC DNA]</scope>
    <source>
        <strain evidence="3">NBRC 110140</strain>
    </source>
</reference>
<dbReference type="RefSeq" id="WP_284378329.1">
    <property type="nucleotide sequence ID" value="NZ_BSNN01000004.1"/>
</dbReference>
<dbReference type="Proteomes" id="UP001156694">
    <property type="component" value="Unassembled WGS sequence"/>
</dbReference>